<evidence type="ECO:0000313" key="4">
    <source>
        <dbReference type="EMBL" id="MRX07386.1"/>
    </source>
</evidence>
<keyword evidence="2" id="KW-0732">Signal</keyword>
<dbReference type="PANTHER" id="PTHR38731">
    <property type="entry name" value="LIPL45-RELATED LIPOPROTEIN-RELATED"/>
    <property type="match status" value="1"/>
</dbReference>
<feature type="domain" description="FecR protein" evidence="3">
    <location>
        <begin position="63"/>
        <end position="157"/>
    </location>
</feature>
<proteinExistence type="predicted"/>
<dbReference type="EMBL" id="WKJM01000004">
    <property type="protein sequence ID" value="MRX07386.1"/>
    <property type="molecule type" value="Genomic_DNA"/>
</dbReference>
<feature type="compositionally biased region" description="Polar residues" evidence="1">
    <location>
        <begin position="263"/>
        <end position="284"/>
    </location>
</feature>
<feature type="signal peptide" evidence="2">
    <location>
        <begin position="1"/>
        <end position="27"/>
    </location>
</feature>
<sequence length="284" mass="30045">MKQLKNSTAIKAWLALLLFWVAGASWAAQVAGTIVQLSGPLMAKRSDGAVRILSMKSEVESGDTLVTEKNTYAMVKFIDNSEITLKPSTTFKVENFSYDADKPDGDAASFNLVKGGLRSVTGLLGKRNKEKFSMKTPSATIGIRGTTFIAEWVEPSEQAVAQAAAARQAWLMASTAGLGDSYPVQPLMLAQANIPPLPGNSGRLAPGLYVQVIDGLINLTNKGGSLNFAAGQFGFTPTIAQPPVIVPQNPGMQFTPPPVFNAPTGQTTPGNTATKSNTVDCEVR</sequence>
<evidence type="ECO:0000256" key="2">
    <source>
        <dbReference type="SAM" id="SignalP"/>
    </source>
</evidence>
<dbReference type="Pfam" id="PF04773">
    <property type="entry name" value="FecR"/>
    <property type="match status" value="1"/>
</dbReference>
<evidence type="ECO:0000259" key="3">
    <source>
        <dbReference type="Pfam" id="PF04773"/>
    </source>
</evidence>
<protein>
    <submittedName>
        <fullName evidence="4">Iron dicitrate transport regulator FecR</fullName>
    </submittedName>
</protein>
<organism evidence="4 5">
    <name type="scientific">Duganella alba</name>
    <dbReference type="NCBI Taxonomy" id="2666081"/>
    <lineage>
        <taxon>Bacteria</taxon>
        <taxon>Pseudomonadati</taxon>
        <taxon>Pseudomonadota</taxon>
        <taxon>Betaproteobacteria</taxon>
        <taxon>Burkholderiales</taxon>
        <taxon>Oxalobacteraceae</taxon>
        <taxon>Telluria group</taxon>
        <taxon>Duganella</taxon>
    </lineage>
</organism>
<reference evidence="4 5" key="1">
    <citation type="submission" date="2019-11" db="EMBL/GenBank/DDBJ databases">
        <title>Novel species isolated from a subtropical stream in China.</title>
        <authorList>
            <person name="Lu H."/>
        </authorList>
    </citation>
    <scope>NUCLEOTIDE SEQUENCE [LARGE SCALE GENOMIC DNA]</scope>
    <source>
        <strain evidence="4 5">FT25W</strain>
    </source>
</reference>
<feature type="region of interest" description="Disordered" evidence="1">
    <location>
        <begin position="261"/>
        <end position="284"/>
    </location>
</feature>
<dbReference type="PANTHER" id="PTHR38731:SF1">
    <property type="entry name" value="FECR PROTEIN DOMAIN-CONTAINING PROTEIN"/>
    <property type="match status" value="1"/>
</dbReference>
<dbReference type="InterPro" id="IPR006860">
    <property type="entry name" value="FecR"/>
</dbReference>
<evidence type="ECO:0000256" key="1">
    <source>
        <dbReference type="SAM" id="MobiDB-lite"/>
    </source>
</evidence>
<feature type="chain" id="PRO_5027092056" evidence="2">
    <location>
        <begin position="28"/>
        <end position="284"/>
    </location>
</feature>
<dbReference type="AlphaFoldDB" id="A0A6L5QCA5"/>
<evidence type="ECO:0000313" key="5">
    <source>
        <dbReference type="Proteomes" id="UP000481037"/>
    </source>
</evidence>
<dbReference type="Proteomes" id="UP000481037">
    <property type="component" value="Unassembled WGS sequence"/>
</dbReference>
<dbReference type="RefSeq" id="WP_154370551.1">
    <property type="nucleotide sequence ID" value="NZ_WKJM01000004.1"/>
</dbReference>
<comment type="caution">
    <text evidence="4">The sequence shown here is derived from an EMBL/GenBank/DDBJ whole genome shotgun (WGS) entry which is preliminary data.</text>
</comment>
<name>A0A6L5QCA5_9BURK</name>
<accession>A0A6L5QCA5</accession>
<keyword evidence="5" id="KW-1185">Reference proteome</keyword>
<gene>
    <name evidence="4" type="ORF">GJ697_06030</name>
</gene>